<dbReference type="PROSITE" id="PS50111">
    <property type="entry name" value="CHEMOTAXIS_TRANSDUC_2"/>
    <property type="match status" value="1"/>
</dbReference>
<feature type="transmembrane region" description="Helical" evidence="5">
    <location>
        <begin position="284"/>
        <end position="308"/>
    </location>
</feature>
<dbReference type="InterPro" id="IPR051310">
    <property type="entry name" value="MCP_chemotaxis"/>
</dbReference>
<evidence type="ECO:0000256" key="2">
    <source>
        <dbReference type="ARBA" id="ARBA00029447"/>
    </source>
</evidence>
<keyword evidence="3" id="KW-0807">Transducer</keyword>
<dbReference type="AlphaFoldDB" id="H7EMW3"/>
<keyword evidence="5" id="KW-1133">Transmembrane helix</keyword>
<keyword evidence="4" id="KW-0175">Coiled coil</keyword>
<comment type="caution">
    <text evidence="7">The sequence shown here is derived from an EMBL/GenBank/DDBJ whole genome shotgun (WGS) entry which is preliminary data.</text>
</comment>
<keyword evidence="1" id="KW-0145">Chemotaxis</keyword>
<dbReference type="GO" id="GO:0007165">
    <property type="term" value="P:signal transduction"/>
    <property type="evidence" value="ECO:0007669"/>
    <property type="project" value="UniProtKB-KW"/>
</dbReference>
<dbReference type="GO" id="GO:0005886">
    <property type="term" value="C:plasma membrane"/>
    <property type="evidence" value="ECO:0007669"/>
    <property type="project" value="TreeGrafter"/>
</dbReference>
<organism evidence="7 8">
    <name type="scientific">Treponema saccharophilum DSM 2985</name>
    <dbReference type="NCBI Taxonomy" id="907348"/>
    <lineage>
        <taxon>Bacteria</taxon>
        <taxon>Pseudomonadati</taxon>
        <taxon>Spirochaetota</taxon>
        <taxon>Spirochaetia</taxon>
        <taxon>Spirochaetales</taxon>
        <taxon>Treponemataceae</taxon>
        <taxon>Treponema</taxon>
    </lineage>
</organism>
<evidence type="ECO:0000313" key="8">
    <source>
        <dbReference type="Proteomes" id="UP000003571"/>
    </source>
</evidence>
<name>H7EMW3_9SPIR</name>
<dbReference type="PANTHER" id="PTHR43531:SF11">
    <property type="entry name" value="METHYL-ACCEPTING CHEMOTAXIS PROTEIN 3"/>
    <property type="match status" value="1"/>
</dbReference>
<reference evidence="7 8" key="1">
    <citation type="submission" date="2011-09" db="EMBL/GenBank/DDBJ databases">
        <title>The draft genome of Treponema saccharophilum DSM 2985.</title>
        <authorList>
            <consortium name="US DOE Joint Genome Institute (JGI-PGF)"/>
            <person name="Lucas S."/>
            <person name="Copeland A."/>
            <person name="Lapidus A."/>
            <person name="Glavina del Rio T."/>
            <person name="Dalin E."/>
            <person name="Tice H."/>
            <person name="Bruce D."/>
            <person name="Goodwin L."/>
            <person name="Pitluck S."/>
            <person name="Peters L."/>
            <person name="Kyrpides N."/>
            <person name="Mavromatis K."/>
            <person name="Ivanova N."/>
            <person name="Markowitz V."/>
            <person name="Cheng J.-F."/>
            <person name="Hugenholtz P."/>
            <person name="Woyke T."/>
            <person name="Wu D."/>
            <person name="Gronow S."/>
            <person name="Wellnitz S."/>
            <person name="Brambilla E."/>
            <person name="Klenk H.-P."/>
            <person name="Eisen J.A."/>
        </authorList>
    </citation>
    <scope>NUCLEOTIDE SEQUENCE [LARGE SCALE GENOMIC DNA]</scope>
    <source>
        <strain evidence="7 8">DSM 2985</strain>
    </source>
</reference>
<dbReference type="Proteomes" id="UP000003571">
    <property type="component" value="Unassembled WGS sequence"/>
</dbReference>
<dbReference type="eggNOG" id="COG0840">
    <property type="taxonomic scope" value="Bacteria"/>
</dbReference>
<dbReference type="InterPro" id="IPR004089">
    <property type="entry name" value="MCPsignal_dom"/>
</dbReference>
<evidence type="ECO:0000259" key="6">
    <source>
        <dbReference type="PROSITE" id="PS50111"/>
    </source>
</evidence>
<keyword evidence="5" id="KW-0812">Transmembrane</keyword>
<dbReference type="GO" id="GO:0006935">
    <property type="term" value="P:chemotaxis"/>
    <property type="evidence" value="ECO:0007669"/>
    <property type="project" value="UniProtKB-KW"/>
</dbReference>
<feature type="domain" description="Methyl-accepting transducer" evidence="6">
    <location>
        <begin position="356"/>
        <end position="565"/>
    </location>
</feature>
<feature type="coiled-coil region" evidence="4">
    <location>
        <begin position="455"/>
        <end position="482"/>
    </location>
</feature>
<evidence type="ECO:0000256" key="5">
    <source>
        <dbReference type="SAM" id="Phobius"/>
    </source>
</evidence>
<dbReference type="SUPFAM" id="SSF58104">
    <property type="entry name" value="Methyl-accepting chemotaxis protein (MCP) signaling domain"/>
    <property type="match status" value="1"/>
</dbReference>
<dbReference type="Pfam" id="PF00015">
    <property type="entry name" value="MCPsignal"/>
    <property type="match status" value="1"/>
</dbReference>
<dbReference type="PATRIC" id="fig|907348.3.peg.2267"/>
<comment type="similarity">
    <text evidence="2">Belongs to the methyl-accepting chemotaxis (MCP) protein family.</text>
</comment>
<proteinExistence type="inferred from homology"/>
<protein>
    <submittedName>
        <fullName evidence="7">Methyl-accepting chemotaxis sensory transducer</fullName>
    </submittedName>
</protein>
<dbReference type="Gene3D" id="1.10.287.950">
    <property type="entry name" value="Methyl-accepting chemotaxis protein"/>
    <property type="match status" value="1"/>
</dbReference>
<dbReference type="SMART" id="SM00283">
    <property type="entry name" value="MA"/>
    <property type="match status" value="1"/>
</dbReference>
<dbReference type="PANTHER" id="PTHR43531">
    <property type="entry name" value="PROTEIN ICFG"/>
    <property type="match status" value="1"/>
</dbReference>
<dbReference type="STRING" id="907348.TresaDRAFT_0852"/>
<sequence>MEFFRKKSYRSQILFFSAAFIIATAVVAVMIVVLGSRHSFNQSTCARLAQLVQMKSLEFESGLNSQIALVMQMTKSPAVLDFMVHPYDDRIRDGAVREFASFQDSFLSNSVFWVSDTDKMFYSDCRPAYIVNPLEPEQYWYSMTLECGKPYNFNINYNSELKKTNLWINAVVNSGDGHPAGICGTGIPLDGFFDSLYEDIEPDVSMYFFNHLGEVTGTTDKRILEKKVSVTELLPELDGVSAGGIEDRISFVTSGGVFEIRSVPTVGWYLVAYKPYTAGEMLSGILPVISLVLVLMAVFIITVFNLFLSRILGSMSAVMAKTKDDASSQAGIVGKVRKSVSANLGSIRILGDLLFEQTSAIEESEKHISSLLEQIRVLDSSRADSIQSASDLRESSGKGAEHLSELDAKIGALSECAERLHYANDFISNVTEQTALVSINAAIEAAHAGEHGAGFAVVAKEIRNLAEKSQEHEEEVSDVIGEITGMVQEMRKYALVVKDSFERIVESGSLVSRNFSRMAEAIESQNSLGHTIGDNLSGITESVRKTAAQFSAMKEENESVSDEMTRVSRNAGALLDSAESVMEKIR</sequence>
<dbReference type="OrthoDB" id="362769at2"/>
<keyword evidence="8" id="KW-1185">Reference proteome</keyword>
<evidence type="ECO:0000313" key="7">
    <source>
        <dbReference type="EMBL" id="EIC01027.1"/>
    </source>
</evidence>
<accession>H7EMW3</accession>
<keyword evidence="5" id="KW-0472">Membrane</keyword>
<gene>
    <name evidence="7" type="ORF">TresaDRAFT_0852</name>
</gene>
<evidence type="ECO:0000256" key="4">
    <source>
        <dbReference type="SAM" id="Coils"/>
    </source>
</evidence>
<feature type="transmembrane region" description="Helical" evidence="5">
    <location>
        <begin position="12"/>
        <end position="35"/>
    </location>
</feature>
<evidence type="ECO:0000256" key="1">
    <source>
        <dbReference type="ARBA" id="ARBA00022500"/>
    </source>
</evidence>
<dbReference type="EMBL" id="AGRW01000052">
    <property type="protein sequence ID" value="EIC01027.1"/>
    <property type="molecule type" value="Genomic_DNA"/>
</dbReference>
<dbReference type="RefSeq" id="WP_002705748.1">
    <property type="nucleotide sequence ID" value="NZ_AGRW01000052.1"/>
</dbReference>
<evidence type="ECO:0000256" key="3">
    <source>
        <dbReference type="PROSITE-ProRule" id="PRU00284"/>
    </source>
</evidence>
<dbReference type="GO" id="GO:0004888">
    <property type="term" value="F:transmembrane signaling receptor activity"/>
    <property type="evidence" value="ECO:0007669"/>
    <property type="project" value="TreeGrafter"/>
</dbReference>